<feature type="transmembrane region" description="Helical" evidence="6">
    <location>
        <begin position="154"/>
        <end position="173"/>
    </location>
</feature>
<evidence type="ECO:0000259" key="7">
    <source>
        <dbReference type="Pfam" id="PF00892"/>
    </source>
</evidence>
<feature type="transmembrane region" description="Helical" evidence="6">
    <location>
        <begin position="185"/>
        <end position="202"/>
    </location>
</feature>
<feature type="transmembrane region" description="Helical" evidence="6">
    <location>
        <begin position="67"/>
        <end position="86"/>
    </location>
</feature>
<feature type="transmembrane region" description="Helical" evidence="6">
    <location>
        <begin position="35"/>
        <end position="55"/>
    </location>
</feature>
<feature type="transmembrane region" description="Helical" evidence="6">
    <location>
        <begin position="98"/>
        <end position="116"/>
    </location>
</feature>
<accession>A0ABV9N6E0</accession>
<feature type="domain" description="EamA" evidence="7">
    <location>
        <begin position="6"/>
        <end position="138"/>
    </location>
</feature>
<keyword evidence="3 6" id="KW-0812">Transmembrane</keyword>
<dbReference type="InterPro" id="IPR000620">
    <property type="entry name" value="EamA_dom"/>
</dbReference>
<evidence type="ECO:0000256" key="5">
    <source>
        <dbReference type="ARBA" id="ARBA00023136"/>
    </source>
</evidence>
<dbReference type="EMBL" id="JBHSGP010000014">
    <property type="protein sequence ID" value="MFC4723059.1"/>
    <property type="molecule type" value="Genomic_DNA"/>
</dbReference>
<name>A0ABV9N6E0_9FLAO</name>
<proteinExistence type="predicted"/>
<evidence type="ECO:0000313" key="9">
    <source>
        <dbReference type="Proteomes" id="UP001595953"/>
    </source>
</evidence>
<feature type="transmembrane region" description="Helical" evidence="6">
    <location>
        <begin position="217"/>
        <end position="238"/>
    </location>
</feature>
<comment type="subcellular location">
    <subcellularLocation>
        <location evidence="1">Cell membrane</location>
        <topology evidence="1">Multi-pass membrane protein</topology>
    </subcellularLocation>
</comment>
<dbReference type="SUPFAM" id="SSF103481">
    <property type="entry name" value="Multidrug resistance efflux transporter EmrE"/>
    <property type="match status" value="2"/>
</dbReference>
<evidence type="ECO:0000256" key="2">
    <source>
        <dbReference type="ARBA" id="ARBA00022475"/>
    </source>
</evidence>
<evidence type="ECO:0000256" key="3">
    <source>
        <dbReference type="ARBA" id="ARBA00022692"/>
    </source>
</evidence>
<evidence type="ECO:0000313" key="8">
    <source>
        <dbReference type="EMBL" id="MFC4723059.1"/>
    </source>
</evidence>
<dbReference type="Proteomes" id="UP001595953">
    <property type="component" value="Unassembled WGS sequence"/>
</dbReference>
<keyword evidence="9" id="KW-1185">Reference proteome</keyword>
<feature type="domain" description="EamA" evidence="7">
    <location>
        <begin position="154"/>
        <end position="290"/>
    </location>
</feature>
<evidence type="ECO:0000256" key="6">
    <source>
        <dbReference type="SAM" id="Phobius"/>
    </source>
</evidence>
<sequence>MDKRTLALLAAFGASAIYGINHTVAKGVMPTYIQPYGFILLRVLGAAILFWLISFWAPKERVEKKDWIRLLACAIFGMAINMLMFFKGLSLSTPINSSVMITISPIIIFLLSVLILKERITLLKIIGIFIGFGGALSLILFAETTAQNAENIPLGNALFLINATSYAIYLILIKPLTAKYHVITLMKWLFLFGVIINLPITWNEFQAVEWQQLPLNVIFKMTFVVVGTTFLTYLLNVFALKQLNASTIGVFMYLQPLLGILYAILVGSDTLNVLKVFAAGLVFLGVYLVTKRVKLT</sequence>
<evidence type="ECO:0000256" key="4">
    <source>
        <dbReference type="ARBA" id="ARBA00022989"/>
    </source>
</evidence>
<dbReference type="InterPro" id="IPR037185">
    <property type="entry name" value="EmrE-like"/>
</dbReference>
<keyword evidence="2" id="KW-1003">Cell membrane</keyword>
<evidence type="ECO:0000256" key="1">
    <source>
        <dbReference type="ARBA" id="ARBA00004651"/>
    </source>
</evidence>
<keyword evidence="4 6" id="KW-1133">Transmembrane helix</keyword>
<reference evidence="9" key="1">
    <citation type="journal article" date="2019" name="Int. J. Syst. Evol. Microbiol.">
        <title>The Global Catalogue of Microorganisms (GCM) 10K type strain sequencing project: providing services to taxonomists for standard genome sequencing and annotation.</title>
        <authorList>
            <consortium name="The Broad Institute Genomics Platform"/>
            <consortium name="The Broad Institute Genome Sequencing Center for Infectious Disease"/>
            <person name="Wu L."/>
            <person name="Ma J."/>
        </authorList>
    </citation>
    <scope>NUCLEOTIDE SEQUENCE [LARGE SCALE GENOMIC DNA]</scope>
    <source>
        <strain evidence="9">CCUG 63682</strain>
    </source>
</reference>
<feature type="transmembrane region" description="Helical" evidence="6">
    <location>
        <begin position="250"/>
        <end position="267"/>
    </location>
</feature>
<feature type="transmembrane region" description="Helical" evidence="6">
    <location>
        <begin position="273"/>
        <end position="290"/>
    </location>
</feature>
<gene>
    <name evidence="8" type="ORF">ACFO5O_12055</name>
</gene>
<dbReference type="PANTHER" id="PTHR32322:SF18">
    <property type="entry name" value="S-ADENOSYLMETHIONINE_S-ADENOSYLHOMOCYSTEINE TRANSPORTER"/>
    <property type="match status" value="1"/>
</dbReference>
<dbReference type="InterPro" id="IPR050638">
    <property type="entry name" value="AA-Vitamin_Transporters"/>
</dbReference>
<dbReference type="Pfam" id="PF00892">
    <property type="entry name" value="EamA"/>
    <property type="match status" value="2"/>
</dbReference>
<protein>
    <submittedName>
        <fullName evidence="8">DMT family transporter</fullName>
    </submittedName>
</protein>
<dbReference type="RefSeq" id="WP_387964101.1">
    <property type="nucleotide sequence ID" value="NZ_JBHSGP010000014.1"/>
</dbReference>
<dbReference type="PANTHER" id="PTHR32322">
    <property type="entry name" value="INNER MEMBRANE TRANSPORTER"/>
    <property type="match status" value="1"/>
</dbReference>
<keyword evidence="5 6" id="KW-0472">Membrane</keyword>
<feature type="transmembrane region" description="Helical" evidence="6">
    <location>
        <begin position="123"/>
        <end position="142"/>
    </location>
</feature>
<comment type="caution">
    <text evidence="8">The sequence shown here is derived from an EMBL/GenBank/DDBJ whole genome shotgun (WGS) entry which is preliminary data.</text>
</comment>
<organism evidence="8 9">
    <name type="scientific">Geojedonia litorea</name>
    <dbReference type="NCBI Taxonomy" id="1268269"/>
    <lineage>
        <taxon>Bacteria</taxon>
        <taxon>Pseudomonadati</taxon>
        <taxon>Bacteroidota</taxon>
        <taxon>Flavobacteriia</taxon>
        <taxon>Flavobacteriales</taxon>
        <taxon>Flavobacteriaceae</taxon>
        <taxon>Geojedonia</taxon>
    </lineage>
</organism>